<gene>
    <name evidence="12" type="ORF">SAMN06265219_10761</name>
</gene>
<dbReference type="PANTHER" id="PTHR48085:SF5">
    <property type="entry name" value="CADMIUM_ZINC-TRANSPORTING ATPASE HMA4-RELATED"/>
    <property type="match status" value="1"/>
</dbReference>
<evidence type="ECO:0000256" key="2">
    <source>
        <dbReference type="ARBA" id="ARBA00006024"/>
    </source>
</evidence>
<evidence type="ECO:0000256" key="8">
    <source>
        <dbReference type="ARBA" id="ARBA00039097"/>
    </source>
</evidence>
<dbReference type="GO" id="GO:0016887">
    <property type="term" value="F:ATP hydrolysis activity"/>
    <property type="evidence" value="ECO:0007669"/>
    <property type="project" value="InterPro"/>
</dbReference>
<name>A0A521D374_9BACT</name>
<comment type="similarity">
    <text evidence="2 10">Belongs to the cation transport ATPase (P-type) (TC 3.A.3) family. Type IB subfamily.</text>
</comment>
<evidence type="ECO:0000259" key="11">
    <source>
        <dbReference type="Pfam" id="PF00122"/>
    </source>
</evidence>
<evidence type="ECO:0000256" key="4">
    <source>
        <dbReference type="ARBA" id="ARBA00022723"/>
    </source>
</evidence>
<dbReference type="NCBIfam" id="TIGR01525">
    <property type="entry name" value="ATPase-IB_hvy"/>
    <property type="match status" value="1"/>
</dbReference>
<dbReference type="EC" id="7.2.2.12" evidence="8"/>
<dbReference type="InterPro" id="IPR044492">
    <property type="entry name" value="P_typ_ATPase_HD_dom"/>
</dbReference>
<keyword evidence="10" id="KW-0067">ATP-binding</keyword>
<dbReference type="SUPFAM" id="SSF56784">
    <property type="entry name" value="HAD-like"/>
    <property type="match status" value="1"/>
</dbReference>
<evidence type="ECO:0000256" key="3">
    <source>
        <dbReference type="ARBA" id="ARBA00022692"/>
    </source>
</evidence>
<dbReference type="InterPro" id="IPR059000">
    <property type="entry name" value="ATPase_P-type_domA"/>
</dbReference>
<keyword evidence="5" id="KW-1278">Translocase</keyword>
<keyword evidence="10" id="KW-1003">Cell membrane</keyword>
<keyword evidence="3 10" id="KW-0812">Transmembrane</keyword>
<dbReference type="InterPro" id="IPR051014">
    <property type="entry name" value="Cation_Transport_ATPase_IB"/>
</dbReference>
<dbReference type="InterPro" id="IPR036412">
    <property type="entry name" value="HAD-like_sf"/>
</dbReference>
<dbReference type="FunFam" id="2.70.150.10:FF:000002">
    <property type="entry name" value="Copper-transporting ATPase 1, putative"/>
    <property type="match status" value="1"/>
</dbReference>
<dbReference type="PROSITE" id="PS00154">
    <property type="entry name" value="ATPASE_E1_E2"/>
    <property type="match status" value="1"/>
</dbReference>
<dbReference type="SUPFAM" id="SSF81653">
    <property type="entry name" value="Calcium ATPase, transduction domain A"/>
    <property type="match status" value="1"/>
</dbReference>
<evidence type="ECO:0000256" key="10">
    <source>
        <dbReference type="RuleBase" id="RU362081"/>
    </source>
</evidence>
<dbReference type="InterPro" id="IPR023299">
    <property type="entry name" value="ATPase_P-typ_cyto_dom_N"/>
</dbReference>
<dbReference type="NCBIfam" id="TIGR01494">
    <property type="entry name" value="ATPase_P-type"/>
    <property type="match status" value="2"/>
</dbReference>
<proteinExistence type="inferred from homology"/>
<keyword evidence="4 10" id="KW-0479">Metal-binding</keyword>
<dbReference type="InterPro" id="IPR008250">
    <property type="entry name" value="ATPase_P-typ_transduc_dom_A_sf"/>
</dbReference>
<dbReference type="SFLD" id="SFLDG00002">
    <property type="entry name" value="C1.7:_P-type_atpase_like"/>
    <property type="match status" value="1"/>
</dbReference>
<dbReference type="GO" id="GO:0005886">
    <property type="term" value="C:plasma membrane"/>
    <property type="evidence" value="ECO:0007669"/>
    <property type="project" value="UniProtKB-SubCell"/>
</dbReference>
<keyword evidence="10" id="KW-0547">Nucleotide-binding</keyword>
<dbReference type="Gene3D" id="3.40.1110.10">
    <property type="entry name" value="Calcium-transporting ATPase, cytoplasmic domain N"/>
    <property type="match status" value="1"/>
</dbReference>
<dbReference type="InterPro" id="IPR018303">
    <property type="entry name" value="ATPase_P-typ_P_site"/>
</dbReference>
<dbReference type="Pfam" id="PF00122">
    <property type="entry name" value="E1-E2_ATPase"/>
    <property type="match status" value="1"/>
</dbReference>
<feature type="domain" description="P-type ATPase A" evidence="11">
    <location>
        <begin position="126"/>
        <end position="227"/>
    </location>
</feature>
<feature type="transmembrane region" description="Helical" evidence="10">
    <location>
        <begin position="592"/>
        <end position="609"/>
    </location>
</feature>
<dbReference type="InterPro" id="IPR023298">
    <property type="entry name" value="ATPase_P-typ_TM_dom_sf"/>
</dbReference>
<dbReference type="Gene3D" id="2.70.150.10">
    <property type="entry name" value="Calcium-transporting ATPase, cytoplasmic transduction domain A"/>
    <property type="match status" value="1"/>
</dbReference>
<sequence>MMTLFSQFTSMFKNPTSRKKILLIVSGISILSGWFFFGVMEATFTGNALMILAALVAGYEIIQKAWLGLKNRQTNIELLVSIAAIGGLLIGIYWESAAVTFLFLLGGWLESRTLQNTRKTLKNLVELVPETATIVREDETETIPAQEVEKDMLVQVKPGGRIPVDGKVESGESSVDESAITGESIPVDKKQGSKVFAGTINQNGRIFVRAGKAGADTTLAKIIRRVEEAQDAKAPTQRFIERFARWYTPGIVGLSVISFIITQNIELAITLLVIGCPGALVISTPISVITGIGRAAKEGILIKGGEYLENAGKISALAFDKTGTLTQGKPKVTEVFSLQSKKVPDGFEKEVESEITEDEVLYWAGIAESGSEHPLAKAILEEARNRQEVPEADSFQSYTGFGVSAGYLENEILVGNPSFMKEKNIRVDDEALQHIEALSGKGRTVVLVAKNGELIGGLGLFDTIRPDAPSAIRKLREIGIEELVMLTGDTDSTAQSIAEEVGIKTIYSRMFPEDKHKIIEQLKADGHRVAMVGDGINDALALTDADIGIAMGAAGTDVAIESADIALMADDLTKIPEALSISKLTLRNIRQNVVIALITVAALLTGVFAGEVHMAGGMLIHELSVMLVILNGMRLKWMK</sequence>
<evidence type="ECO:0000256" key="1">
    <source>
        <dbReference type="ARBA" id="ARBA00004370"/>
    </source>
</evidence>
<dbReference type="PRINTS" id="PR00119">
    <property type="entry name" value="CATATPASE"/>
</dbReference>
<evidence type="ECO:0000256" key="7">
    <source>
        <dbReference type="ARBA" id="ARBA00023136"/>
    </source>
</evidence>
<evidence type="ECO:0000256" key="6">
    <source>
        <dbReference type="ARBA" id="ARBA00022989"/>
    </source>
</evidence>
<dbReference type="InterPro" id="IPR001757">
    <property type="entry name" value="P_typ_ATPase"/>
</dbReference>
<dbReference type="PROSITE" id="PS01229">
    <property type="entry name" value="COF_2"/>
    <property type="match status" value="1"/>
</dbReference>
<dbReference type="NCBIfam" id="TIGR01511">
    <property type="entry name" value="ATPase-IB1_Cu"/>
    <property type="match status" value="1"/>
</dbReference>
<dbReference type="SUPFAM" id="SSF81665">
    <property type="entry name" value="Calcium ATPase, transmembrane domain M"/>
    <property type="match status" value="1"/>
</dbReference>
<comment type="subcellular location">
    <subcellularLocation>
        <location evidence="10">Cell membrane</location>
    </subcellularLocation>
    <subcellularLocation>
        <location evidence="1">Membrane</location>
    </subcellularLocation>
</comment>
<dbReference type="Pfam" id="PF00702">
    <property type="entry name" value="Hydrolase"/>
    <property type="match status" value="1"/>
</dbReference>
<feature type="transmembrane region" description="Helical" evidence="10">
    <location>
        <begin position="21"/>
        <end position="38"/>
    </location>
</feature>
<dbReference type="GO" id="GO:0016463">
    <property type="term" value="F:P-type zinc transporter activity"/>
    <property type="evidence" value="ECO:0007669"/>
    <property type="project" value="UniProtKB-EC"/>
</dbReference>
<evidence type="ECO:0000256" key="9">
    <source>
        <dbReference type="ARBA" id="ARBA00047308"/>
    </source>
</evidence>
<dbReference type="PANTHER" id="PTHR48085">
    <property type="entry name" value="CADMIUM/ZINC-TRANSPORTING ATPASE HMA2-RELATED"/>
    <property type="match status" value="1"/>
</dbReference>
<dbReference type="Proteomes" id="UP000317557">
    <property type="component" value="Unassembled WGS sequence"/>
</dbReference>
<dbReference type="GO" id="GO:0005524">
    <property type="term" value="F:ATP binding"/>
    <property type="evidence" value="ECO:0007669"/>
    <property type="project" value="UniProtKB-UniRule"/>
</dbReference>
<dbReference type="AlphaFoldDB" id="A0A521D374"/>
<dbReference type="InterPro" id="IPR027256">
    <property type="entry name" value="P-typ_ATPase_IB"/>
</dbReference>
<dbReference type="SFLD" id="SFLDF00027">
    <property type="entry name" value="p-type_atpase"/>
    <property type="match status" value="1"/>
</dbReference>
<dbReference type="PRINTS" id="PR00120">
    <property type="entry name" value="HATPASE"/>
</dbReference>
<keyword evidence="7 10" id="KW-0472">Membrane</keyword>
<evidence type="ECO:0000313" key="12">
    <source>
        <dbReference type="EMBL" id="SMO66107.1"/>
    </source>
</evidence>
<feature type="transmembrane region" description="Helical" evidence="10">
    <location>
        <begin position="243"/>
        <end position="261"/>
    </location>
</feature>
<comment type="catalytic activity">
    <reaction evidence="9">
        <text>Zn(2+)(in) + ATP + H2O = Zn(2+)(out) + ADP + phosphate + H(+)</text>
        <dbReference type="Rhea" id="RHEA:20621"/>
        <dbReference type="ChEBI" id="CHEBI:15377"/>
        <dbReference type="ChEBI" id="CHEBI:15378"/>
        <dbReference type="ChEBI" id="CHEBI:29105"/>
        <dbReference type="ChEBI" id="CHEBI:30616"/>
        <dbReference type="ChEBI" id="CHEBI:43474"/>
        <dbReference type="ChEBI" id="CHEBI:456216"/>
        <dbReference type="EC" id="7.2.2.12"/>
    </reaction>
</comment>
<dbReference type="SFLD" id="SFLDS00003">
    <property type="entry name" value="Haloacid_Dehalogenase"/>
    <property type="match status" value="1"/>
</dbReference>
<protein>
    <recommendedName>
        <fullName evidence="8">P-type Zn(2+) transporter</fullName>
        <ecNumber evidence="8">7.2.2.12</ecNumber>
    </recommendedName>
</protein>
<keyword evidence="13" id="KW-1185">Reference proteome</keyword>
<dbReference type="EMBL" id="FXTP01000007">
    <property type="protein sequence ID" value="SMO66107.1"/>
    <property type="molecule type" value="Genomic_DNA"/>
</dbReference>
<reference evidence="12 13" key="1">
    <citation type="submission" date="2017-05" db="EMBL/GenBank/DDBJ databases">
        <authorList>
            <person name="Varghese N."/>
            <person name="Submissions S."/>
        </authorList>
    </citation>
    <scope>NUCLEOTIDE SEQUENCE [LARGE SCALE GENOMIC DNA]</scope>
    <source>
        <strain evidence="12 13">DSM 21985</strain>
    </source>
</reference>
<accession>A0A521D374</accession>
<dbReference type="Gene3D" id="3.40.50.1000">
    <property type="entry name" value="HAD superfamily/HAD-like"/>
    <property type="match status" value="1"/>
</dbReference>
<keyword evidence="6 10" id="KW-1133">Transmembrane helix</keyword>
<organism evidence="12 13">
    <name type="scientific">Gracilimonas mengyeensis</name>
    <dbReference type="NCBI Taxonomy" id="1302730"/>
    <lineage>
        <taxon>Bacteria</taxon>
        <taxon>Pseudomonadati</taxon>
        <taxon>Balneolota</taxon>
        <taxon>Balneolia</taxon>
        <taxon>Balneolales</taxon>
        <taxon>Balneolaceae</taxon>
        <taxon>Gracilimonas</taxon>
    </lineage>
</organism>
<evidence type="ECO:0000313" key="13">
    <source>
        <dbReference type="Proteomes" id="UP000317557"/>
    </source>
</evidence>
<dbReference type="CDD" id="cd02079">
    <property type="entry name" value="P-type_ATPase_HM"/>
    <property type="match status" value="1"/>
</dbReference>
<evidence type="ECO:0000256" key="5">
    <source>
        <dbReference type="ARBA" id="ARBA00022967"/>
    </source>
</evidence>
<dbReference type="InterPro" id="IPR023214">
    <property type="entry name" value="HAD_sf"/>
</dbReference>
<dbReference type="SUPFAM" id="SSF81660">
    <property type="entry name" value="Metal cation-transporting ATPase, ATP-binding domain N"/>
    <property type="match status" value="1"/>
</dbReference>
<feature type="transmembrane region" description="Helical" evidence="10">
    <location>
        <begin position="98"/>
        <end position="114"/>
    </location>
</feature>
<dbReference type="GO" id="GO:0046872">
    <property type="term" value="F:metal ion binding"/>
    <property type="evidence" value="ECO:0007669"/>
    <property type="project" value="UniProtKB-KW"/>
</dbReference>
<feature type="transmembrane region" description="Helical" evidence="10">
    <location>
        <begin position="267"/>
        <end position="293"/>
    </location>
</feature>